<dbReference type="AlphaFoldDB" id="A0A0K9Q5L4"/>
<keyword evidence="5 10" id="KW-0812">Transmembrane</keyword>
<keyword evidence="9" id="KW-0407">Ion channel</keyword>
<evidence type="ECO:0000256" key="9">
    <source>
        <dbReference type="ARBA" id="ARBA00023303"/>
    </source>
</evidence>
<evidence type="ECO:0000256" key="7">
    <source>
        <dbReference type="ARBA" id="ARBA00023065"/>
    </source>
</evidence>
<feature type="domain" description="Trichome birefringence-like C-terminal" evidence="11">
    <location>
        <begin position="6"/>
        <end position="61"/>
    </location>
</feature>
<dbReference type="GO" id="GO:0015743">
    <property type="term" value="P:malate transport"/>
    <property type="evidence" value="ECO:0007669"/>
    <property type="project" value="InterPro"/>
</dbReference>
<evidence type="ECO:0000256" key="3">
    <source>
        <dbReference type="ARBA" id="ARBA00007727"/>
    </source>
</evidence>
<evidence type="ECO:0000256" key="10">
    <source>
        <dbReference type="SAM" id="Phobius"/>
    </source>
</evidence>
<evidence type="ECO:0000256" key="1">
    <source>
        <dbReference type="ARBA" id="ARBA00004141"/>
    </source>
</evidence>
<evidence type="ECO:0000256" key="4">
    <source>
        <dbReference type="ARBA" id="ARBA00022448"/>
    </source>
</evidence>
<evidence type="ECO:0000256" key="8">
    <source>
        <dbReference type="ARBA" id="ARBA00023136"/>
    </source>
</evidence>
<comment type="similarity">
    <text evidence="2">Belongs to the aromatic acid exporter (TC 2.A.85) family.</text>
</comment>
<sequence>MAKPKQKGGKVKVQSAYERAIDTLLDFVCREMNSTKIQVFFRTYSPVHFRNGNWSNGGRCDISNEGNCPCTAASYFRMIPNIKKGYDYGIMIFILTFSLVAVSGIRDDRIIKQAKDRLLAIFPVWAGDELQASLESHFKSLASLFKVRTYIYMYICMYICIYIYI</sequence>
<dbReference type="Pfam" id="PF13839">
    <property type="entry name" value="PC-Esterase"/>
    <property type="match status" value="1"/>
</dbReference>
<dbReference type="InterPro" id="IPR020966">
    <property type="entry name" value="ALMT"/>
</dbReference>
<dbReference type="Pfam" id="PF11744">
    <property type="entry name" value="ALMT"/>
    <property type="match status" value="1"/>
</dbReference>
<evidence type="ECO:0000256" key="2">
    <source>
        <dbReference type="ARBA" id="ARBA00007079"/>
    </source>
</evidence>
<dbReference type="EMBL" id="LFYR01000113">
    <property type="protein sequence ID" value="KMZ75750.1"/>
    <property type="molecule type" value="Genomic_DNA"/>
</dbReference>
<keyword evidence="6 10" id="KW-1133">Transmembrane helix</keyword>
<organism evidence="12 13">
    <name type="scientific">Zostera marina</name>
    <name type="common">Eelgrass</name>
    <dbReference type="NCBI Taxonomy" id="29655"/>
    <lineage>
        <taxon>Eukaryota</taxon>
        <taxon>Viridiplantae</taxon>
        <taxon>Streptophyta</taxon>
        <taxon>Embryophyta</taxon>
        <taxon>Tracheophyta</taxon>
        <taxon>Spermatophyta</taxon>
        <taxon>Magnoliopsida</taxon>
        <taxon>Liliopsida</taxon>
        <taxon>Zosteraceae</taxon>
        <taxon>Zostera</taxon>
    </lineage>
</organism>
<keyword evidence="7" id="KW-0406">Ion transport</keyword>
<evidence type="ECO:0000259" key="11">
    <source>
        <dbReference type="Pfam" id="PF13839"/>
    </source>
</evidence>
<evidence type="ECO:0000256" key="5">
    <source>
        <dbReference type="ARBA" id="ARBA00022692"/>
    </source>
</evidence>
<feature type="transmembrane region" description="Helical" evidence="10">
    <location>
        <begin position="147"/>
        <end position="164"/>
    </location>
</feature>
<proteinExistence type="inferred from homology"/>
<dbReference type="PANTHER" id="PTHR31086">
    <property type="entry name" value="ALUMINUM-ACTIVATED MALATE TRANSPORTER 10"/>
    <property type="match status" value="1"/>
</dbReference>
<protein>
    <recommendedName>
        <fullName evidence="11">Trichome birefringence-like C-terminal domain-containing protein</fullName>
    </recommendedName>
</protein>
<gene>
    <name evidence="12" type="ORF">ZOSMA_10G00180</name>
</gene>
<accession>A0A0K9Q5L4</accession>
<dbReference type="GO" id="GO:0034220">
    <property type="term" value="P:monoatomic ion transmembrane transport"/>
    <property type="evidence" value="ECO:0007669"/>
    <property type="project" value="UniProtKB-KW"/>
</dbReference>
<keyword evidence="8 10" id="KW-0472">Membrane</keyword>
<comment type="caution">
    <text evidence="12">The sequence shown here is derived from an EMBL/GenBank/DDBJ whole genome shotgun (WGS) entry which is preliminary data.</text>
</comment>
<reference evidence="13" key="1">
    <citation type="journal article" date="2016" name="Nature">
        <title>The genome of the seagrass Zostera marina reveals angiosperm adaptation to the sea.</title>
        <authorList>
            <person name="Olsen J.L."/>
            <person name="Rouze P."/>
            <person name="Verhelst B."/>
            <person name="Lin Y.-C."/>
            <person name="Bayer T."/>
            <person name="Collen J."/>
            <person name="Dattolo E."/>
            <person name="De Paoli E."/>
            <person name="Dittami S."/>
            <person name="Maumus F."/>
            <person name="Michel G."/>
            <person name="Kersting A."/>
            <person name="Lauritano C."/>
            <person name="Lohaus R."/>
            <person name="Toepel M."/>
            <person name="Tonon T."/>
            <person name="Vanneste K."/>
            <person name="Amirebrahimi M."/>
            <person name="Brakel J."/>
            <person name="Bostroem C."/>
            <person name="Chovatia M."/>
            <person name="Grimwood J."/>
            <person name="Jenkins J.W."/>
            <person name="Jueterbock A."/>
            <person name="Mraz A."/>
            <person name="Stam W.T."/>
            <person name="Tice H."/>
            <person name="Bornberg-Bauer E."/>
            <person name="Green P.J."/>
            <person name="Pearson G.A."/>
            <person name="Procaccini G."/>
            <person name="Duarte C.M."/>
            <person name="Schmutz J."/>
            <person name="Reusch T.B.H."/>
            <person name="Van de Peer Y."/>
        </authorList>
    </citation>
    <scope>NUCLEOTIDE SEQUENCE [LARGE SCALE GENOMIC DNA]</scope>
    <source>
        <strain evidence="13">cv. Finnish</strain>
    </source>
</reference>
<keyword evidence="13" id="KW-1185">Reference proteome</keyword>
<dbReference type="GO" id="GO:0016020">
    <property type="term" value="C:membrane"/>
    <property type="evidence" value="ECO:0007669"/>
    <property type="project" value="UniProtKB-SubCell"/>
</dbReference>
<dbReference type="STRING" id="29655.A0A0K9Q5L4"/>
<evidence type="ECO:0000256" key="6">
    <source>
        <dbReference type="ARBA" id="ARBA00022989"/>
    </source>
</evidence>
<dbReference type="OrthoDB" id="68611at2759"/>
<comment type="similarity">
    <text evidence="3">Belongs to the PC-esterase family. TBL subfamily.</text>
</comment>
<keyword evidence="4" id="KW-0813">Transport</keyword>
<comment type="subcellular location">
    <subcellularLocation>
        <location evidence="1">Membrane</location>
        <topology evidence="1">Multi-pass membrane protein</topology>
    </subcellularLocation>
</comment>
<evidence type="ECO:0000313" key="12">
    <source>
        <dbReference type="EMBL" id="KMZ75750.1"/>
    </source>
</evidence>
<evidence type="ECO:0000313" key="13">
    <source>
        <dbReference type="Proteomes" id="UP000036987"/>
    </source>
</evidence>
<dbReference type="GO" id="GO:0016740">
    <property type="term" value="F:transferase activity"/>
    <property type="evidence" value="ECO:0007669"/>
    <property type="project" value="InterPro"/>
</dbReference>
<dbReference type="Proteomes" id="UP000036987">
    <property type="component" value="Unassembled WGS sequence"/>
</dbReference>
<dbReference type="InterPro" id="IPR026057">
    <property type="entry name" value="TBL_C"/>
</dbReference>
<feature type="transmembrane region" description="Helical" evidence="10">
    <location>
        <begin position="85"/>
        <end position="105"/>
    </location>
</feature>
<name>A0A0K9Q5L4_ZOSMR</name>